<dbReference type="PROSITE" id="PS50885">
    <property type="entry name" value="HAMP"/>
    <property type="match status" value="1"/>
</dbReference>
<keyword evidence="9" id="KW-0902">Two-component regulatory system</keyword>
<keyword evidence="8 11" id="KW-1133">Transmembrane helix</keyword>
<dbReference type="InterPro" id="IPR036890">
    <property type="entry name" value="HATPase_C_sf"/>
</dbReference>
<evidence type="ECO:0000256" key="2">
    <source>
        <dbReference type="ARBA" id="ARBA00004236"/>
    </source>
</evidence>
<dbReference type="InterPro" id="IPR003594">
    <property type="entry name" value="HATPase_dom"/>
</dbReference>
<dbReference type="Pfam" id="PF02518">
    <property type="entry name" value="HATPase_c"/>
    <property type="match status" value="1"/>
</dbReference>
<name>A0ABW2LN34_9PSEU</name>
<dbReference type="Gene3D" id="3.30.565.10">
    <property type="entry name" value="Histidine kinase-like ATPase, C-terminal domain"/>
    <property type="match status" value="1"/>
</dbReference>
<dbReference type="InterPro" id="IPR036097">
    <property type="entry name" value="HisK_dim/P_sf"/>
</dbReference>
<evidence type="ECO:0000256" key="5">
    <source>
        <dbReference type="ARBA" id="ARBA00022679"/>
    </source>
</evidence>
<evidence type="ECO:0000256" key="4">
    <source>
        <dbReference type="ARBA" id="ARBA00022553"/>
    </source>
</evidence>
<dbReference type="InterPro" id="IPR050428">
    <property type="entry name" value="TCS_sensor_his_kinase"/>
</dbReference>
<keyword evidence="6 11" id="KW-0812">Transmembrane</keyword>
<dbReference type="Gene3D" id="1.10.287.130">
    <property type="match status" value="1"/>
</dbReference>
<feature type="domain" description="HAMP" evidence="13">
    <location>
        <begin position="177"/>
        <end position="227"/>
    </location>
</feature>
<dbReference type="CDD" id="cd00075">
    <property type="entry name" value="HATPase"/>
    <property type="match status" value="1"/>
</dbReference>
<dbReference type="Pfam" id="PF00512">
    <property type="entry name" value="HisKA"/>
    <property type="match status" value="1"/>
</dbReference>
<evidence type="ECO:0000256" key="7">
    <source>
        <dbReference type="ARBA" id="ARBA00022777"/>
    </source>
</evidence>
<dbReference type="PANTHER" id="PTHR45436:SF5">
    <property type="entry name" value="SENSOR HISTIDINE KINASE TRCS"/>
    <property type="match status" value="1"/>
</dbReference>
<dbReference type="EMBL" id="JBHTCJ010000008">
    <property type="protein sequence ID" value="MFC7343209.1"/>
    <property type="molecule type" value="Genomic_DNA"/>
</dbReference>
<sequence length="442" mass="47221">MMRRLGPWWQRRTIQFRTSVVATAVALIALGVIAHAGGGIVSWLLIDSVDADLKRIAAGTARRVAGGEQPGAVARPEVRVLTPDGRPVDGMPPADLERWQLDEIRFGYGVLDFEAPAGLHRWRGVVTTAPGGRELVVAAEARLVGFADTAGRTGKLLAFASILAAGLVGLATWLVVHRSLRPVERIRVAAAGLPEGERLPVPEAADEIRALAEELNSMLARRDADTERLRRFTGDAAHELRNPVASIRAQAEVAVVHPDPALAQETLQDIARETLRLSYLVESLLALARAERDVEPARPVDLAAAARGIEGVELVVPEGRVLILAAPAEVSTVLGNVIGNAQRYARELIRVSVRIEEPDVGVPAGVRLVVDDDGPGIPPEHRELIFDRFHRVEPDRARSTGGAGLGLALVAEAVRRRGGSVRAGASPEGGARVEVTWPRAPG</sequence>
<evidence type="ECO:0000313" key="14">
    <source>
        <dbReference type="EMBL" id="MFC7343209.1"/>
    </source>
</evidence>
<evidence type="ECO:0000256" key="3">
    <source>
        <dbReference type="ARBA" id="ARBA00012438"/>
    </source>
</evidence>
<feature type="domain" description="Histidine kinase" evidence="12">
    <location>
        <begin position="235"/>
        <end position="441"/>
    </location>
</feature>
<keyword evidence="10 11" id="KW-0472">Membrane</keyword>
<keyword evidence="4" id="KW-0597">Phosphoprotein</keyword>
<reference evidence="15" key="1">
    <citation type="journal article" date="2019" name="Int. J. Syst. Evol. Microbiol.">
        <title>The Global Catalogue of Microorganisms (GCM) 10K type strain sequencing project: providing services to taxonomists for standard genome sequencing and annotation.</title>
        <authorList>
            <consortium name="The Broad Institute Genomics Platform"/>
            <consortium name="The Broad Institute Genome Sequencing Center for Infectious Disease"/>
            <person name="Wu L."/>
            <person name="Ma J."/>
        </authorList>
    </citation>
    <scope>NUCLEOTIDE SEQUENCE [LARGE SCALE GENOMIC DNA]</scope>
    <source>
        <strain evidence="15">WLHS5</strain>
    </source>
</reference>
<evidence type="ECO:0000256" key="11">
    <source>
        <dbReference type="SAM" id="Phobius"/>
    </source>
</evidence>
<comment type="caution">
    <text evidence="14">The sequence shown here is derived from an EMBL/GenBank/DDBJ whole genome shotgun (WGS) entry which is preliminary data.</text>
</comment>
<dbReference type="PANTHER" id="PTHR45436">
    <property type="entry name" value="SENSOR HISTIDINE KINASE YKOH"/>
    <property type="match status" value="1"/>
</dbReference>
<dbReference type="Proteomes" id="UP001596504">
    <property type="component" value="Unassembled WGS sequence"/>
</dbReference>
<dbReference type="GO" id="GO:0016301">
    <property type="term" value="F:kinase activity"/>
    <property type="evidence" value="ECO:0007669"/>
    <property type="project" value="UniProtKB-KW"/>
</dbReference>
<evidence type="ECO:0000259" key="13">
    <source>
        <dbReference type="PROSITE" id="PS50885"/>
    </source>
</evidence>
<evidence type="ECO:0000256" key="8">
    <source>
        <dbReference type="ARBA" id="ARBA00022989"/>
    </source>
</evidence>
<dbReference type="InterPro" id="IPR004358">
    <property type="entry name" value="Sig_transdc_His_kin-like_C"/>
</dbReference>
<dbReference type="InterPro" id="IPR005467">
    <property type="entry name" value="His_kinase_dom"/>
</dbReference>
<dbReference type="EC" id="2.7.13.3" evidence="3"/>
<dbReference type="SMART" id="SM00387">
    <property type="entry name" value="HATPase_c"/>
    <property type="match status" value="1"/>
</dbReference>
<dbReference type="RefSeq" id="WP_380669861.1">
    <property type="nucleotide sequence ID" value="NZ_JBHTCJ010000008.1"/>
</dbReference>
<feature type="transmembrane region" description="Helical" evidence="11">
    <location>
        <begin position="20"/>
        <end position="46"/>
    </location>
</feature>
<evidence type="ECO:0000256" key="1">
    <source>
        <dbReference type="ARBA" id="ARBA00000085"/>
    </source>
</evidence>
<dbReference type="InterPro" id="IPR003660">
    <property type="entry name" value="HAMP_dom"/>
</dbReference>
<evidence type="ECO:0000256" key="10">
    <source>
        <dbReference type="ARBA" id="ARBA00023136"/>
    </source>
</evidence>
<dbReference type="SUPFAM" id="SSF55874">
    <property type="entry name" value="ATPase domain of HSP90 chaperone/DNA topoisomerase II/histidine kinase"/>
    <property type="match status" value="1"/>
</dbReference>
<protein>
    <recommendedName>
        <fullName evidence="3">histidine kinase</fullName>
        <ecNumber evidence="3">2.7.13.3</ecNumber>
    </recommendedName>
</protein>
<dbReference type="InterPro" id="IPR003661">
    <property type="entry name" value="HisK_dim/P_dom"/>
</dbReference>
<accession>A0ABW2LN34</accession>
<keyword evidence="15" id="KW-1185">Reference proteome</keyword>
<dbReference type="PRINTS" id="PR00344">
    <property type="entry name" value="BCTRLSENSOR"/>
</dbReference>
<dbReference type="SUPFAM" id="SSF47384">
    <property type="entry name" value="Homodimeric domain of signal transducing histidine kinase"/>
    <property type="match status" value="1"/>
</dbReference>
<dbReference type="PROSITE" id="PS50109">
    <property type="entry name" value="HIS_KIN"/>
    <property type="match status" value="1"/>
</dbReference>
<comment type="catalytic activity">
    <reaction evidence="1">
        <text>ATP + protein L-histidine = ADP + protein N-phospho-L-histidine.</text>
        <dbReference type="EC" id="2.7.13.3"/>
    </reaction>
</comment>
<evidence type="ECO:0000313" key="15">
    <source>
        <dbReference type="Proteomes" id="UP001596504"/>
    </source>
</evidence>
<dbReference type="Gene3D" id="6.10.340.10">
    <property type="match status" value="1"/>
</dbReference>
<evidence type="ECO:0000256" key="6">
    <source>
        <dbReference type="ARBA" id="ARBA00022692"/>
    </source>
</evidence>
<comment type="subcellular location">
    <subcellularLocation>
        <location evidence="2">Cell membrane</location>
    </subcellularLocation>
</comment>
<proteinExistence type="predicted"/>
<feature type="transmembrane region" description="Helical" evidence="11">
    <location>
        <begin position="156"/>
        <end position="176"/>
    </location>
</feature>
<gene>
    <name evidence="14" type="ORF">ACFQRI_17550</name>
</gene>
<keyword evidence="5" id="KW-0808">Transferase</keyword>
<organism evidence="14 15">
    <name type="scientific">Saccharopolyspora griseoalba</name>
    <dbReference type="NCBI Taxonomy" id="1431848"/>
    <lineage>
        <taxon>Bacteria</taxon>
        <taxon>Bacillati</taxon>
        <taxon>Actinomycetota</taxon>
        <taxon>Actinomycetes</taxon>
        <taxon>Pseudonocardiales</taxon>
        <taxon>Pseudonocardiaceae</taxon>
        <taxon>Saccharopolyspora</taxon>
    </lineage>
</organism>
<evidence type="ECO:0000259" key="12">
    <source>
        <dbReference type="PROSITE" id="PS50109"/>
    </source>
</evidence>
<dbReference type="SMART" id="SM00388">
    <property type="entry name" value="HisKA"/>
    <property type="match status" value="1"/>
</dbReference>
<keyword evidence="7 14" id="KW-0418">Kinase</keyword>
<evidence type="ECO:0000256" key="9">
    <source>
        <dbReference type="ARBA" id="ARBA00023012"/>
    </source>
</evidence>
<dbReference type="CDD" id="cd00082">
    <property type="entry name" value="HisKA"/>
    <property type="match status" value="1"/>
</dbReference>